<name>A0A8T2XM10_POPDE</name>
<protein>
    <submittedName>
        <fullName evidence="1">Uncharacterized protein</fullName>
    </submittedName>
</protein>
<organism evidence="1 2">
    <name type="scientific">Populus deltoides</name>
    <name type="common">Eastern poplar</name>
    <name type="synonym">Eastern cottonwood</name>
    <dbReference type="NCBI Taxonomy" id="3696"/>
    <lineage>
        <taxon>Eukaryota</taxon>
        <taxon>Viridiplantae</taxon>
        <taxon>Streptophyta</taxon>
        <taxon>Embryophyta</taxon>
        <taxon>Tracheophyta</taxon>
        <taxon>Spermatophyta</taxon>
        <taxon>Magnoliopsida</taxon>
        <taxon>eudicotyledons</taxon>
        <taxon>Gunneridae</taxon>
        <taxon>Pentapetalae</taxon>
        <taxon>rosids</taxon>
        <taxon>fabids</taxon>
        <taxon>Malpighiales</taxon>
        <taxon>Salicaceae</taxon>
        <taxon>Saliceae</taxon>
        <taxon>Populus</taxon>
    </lineage>
</organism>
<dbReference type="AlphaFoldDB" id="A0A8T2XM10"/>
<accession>A0A8T2XM10</accession>
<dbReference type="EMBL" id="JACEGQ020000011">
    <property type="protein sequence ID" value="KAH8493423.1"/>
    <property type="molecule type" value="Genomic_DNA"/>
</dbReference>
<evidence type="ECO:0000313" key="2">
    <source>
        <dbReference type="Proteomes" id="UP000807159"/>
    </source>
</evidence>
<reference evidence="1" key="1">
    <citation type="journal article" date="2021" name="J. Hered.">
        <title>Genome Assembly of Salicaceae Populus deltoides (Eastern Cottonwood) I-69 Based on Nanopore Sequencing and Hi-C Technologies.</title>
        <authorList>
            <person name="Bai S."/>
            <person name="Wu H."/>
            <person name="Zhang J."/>
            <person name="Pan Z."/>
            <person name="Zhao W."/>
            <person name="Li Z."/>
            <person name="Tong C."/>
        </authorList>
    </citation>
    <scope>NUCLEOTIDE SEQUENCE</scope>
    <source>
        <tissue evidence="1">Leaf</tissue>
    </source>
</reference>
<gene>
    <name evidence="1" type="ORF">H0E87_020240</name>
</gene>
<evidence type="ECO:0000313" key="1">
    <source>
        <dbReference type="EMBL" id="KAH8493423.1"/>
    </source>
</evidence>
<proteinExistence type="predicted"/>
<dbReference type="Proteomes" id="UP000807159">
    <property type="component" value="Chromosome 11"/>
</dbReference>
<dbReference type="PROSITE" id="PS51257">
    <property type="entry name" value="PROKAR_LIPOPROTEIN"/>
    <property type="match status" value="1"/>
</dbReference>
<comment type="caution">
    <text evidence="1">The sequence shown here is derived from an EMBL/GenBank/DDBJ whole genome shotgun (WGS) entry which is preliminary data.</text>
</comment>
<sequence>MMGRALWWRSAAAIVGFSSCRRRPGSPGGWLCRVGRAELEEERVLARSRFRLEMALICGAAVWGAPSGGQICGVQRATGNRWPVEDGAAVADEVDDADGMRRRRPRLGGEESRVSARFVSCSAN</sequence>
<keyword evidence="2" id="KW-1185">Reference proteome</keyword>